<comment type="caution">
    <text evidence="1">The sequence shown here is derived from an EMBL/GenBank/DDBJ whole genome shotgun (WGS) entry which is preliminary data.</text>
</comment>
<proteinExistence type="predicted"/>
<protein>
    <submittedName>
        <fullName evidence="1">Hsp20/alpha crystallin family protein</fullName>
    </submittedName>
</protein>
<evidence type="ECO:0000313" key="1">
    <source>
        <dbReference type="EMBL" id="TDF74688.1"/>
    </source>
</evidence>
<dbReference type="Proteomes" id="UP000294588">
    <property type="component" value="Unassembled WGS sequence"/>
</dbReference>
<dbReference type="EMBL" id="SMOG01000001">
    <property type="protein sequence ID" value="TDF74688.1"/>
    <property type="molecule type" value="Genomic_DNA"/>
</dbReference>
<sequence>MQERCYDNLRSLRREMLKFLSDASLRSRDPLTMENAIDDIWHPKCDVFQTDSQWIILVELAGMEKEDISISRGDDYIKISGERDLHPEFEHATYYSMEIETGRFERIIYFPDLNLDKDNPQVQYKDGILQIAFNIEATIERIIPIE</sequence>
<evidence type="ECO:0000313" key="2">
    <source>
        <dbReference type="Proteomes" id="UP000294588"/>
    </source>
</evidence>
<accession>A0AC61QL62</accession>
<gene>
    <name evidence="1" type="ORF">E0946_00975</name>
</gene>
<name>A0AC61QL62_9BACT</name>
<organism evidence="1 2">
    <name type="scientific">Candidatus Syntrophosphaera thermopropionivorans</name>
    <dbReference type="NCBI Taxonomy" id="2593015"/>
    <lineage>
        <taxon>Bacteria</taxon>
        <taxon>Pseudomonadati</taxon>
        <taxon>Candidatus Cloacimonadota</taxon>
        <taxon>Candidatus Cloacimonadia</taxon>
        <taxon>Candidatus Cloacimonadales</taxon>
        <taxon>Candidatus Cloacimonadaceae</taxon>
        <taxon>Candidatus Syntrophosphaera</taxon>
    </lineage>
</organism>
<reference evidence="1" key="1">
    <citation type="submission" date="2019-03" db="EMBL/GenBank/DDBJ databases">
        <title>Candidatus Syntrophosphaera thermopropionivorans: a novel player in syntrophic propionate oxidation during anaerobic digestion.</title>
        <authorList>
            <person name="Dyksma S."/>
        </authorList>
    </citation>
    <scope>NUCLEOTIDE SEQUENCE</scope>
    <source>
        <strain evidence="1">W5</strain>
    </source>
</reference>
<keyword evidence="2" id="KW-1185">Reference proteome</keyword>